<organism evidence="1 2">
    <name type="scientific">Flavobacterium columnare</name>
    <dbReference type="NCBI Taxonomy" id="996"/>
    <lineage>
        <taxon>Bacteria</taxon>
        <taxon>Pseudomonadati</taxon>
        <taxon>Bacteroidota</taxon>
        <taxon>Flavobacteriia</taxon>
        <taxon>Flavobacteriales</taxon>
        <taxon>Flavobacteriaceae</taxon>
        <taxon>Flavobacterium</taxon>
    </lineage>
</organism>
<dbReference type="AlphaFoldDB" id="A0A2N9P6Y4"/>
<dbReference type="Proteomes" id="UP000238180">
    <property type="component" value="Unassembled WGS sequence"/>
</dbReference>
<protein>
    <submittedName>
        <fullName evidence="1">Uncharacterized protein</fullName>
    </submittedName>
</protein>
<dbReference type="EMBL" id="OLKH01000036">
    <property type="protein sequence ID" value="SPE76101.1"/>
    <property type="molecule type" value="Genomic_DNA"/>
</dbReference>
<evidence type="ECO:0000313" key="2">
    <source>
        <dbReference type="Proteomes" id="UP000238180"/>
    </source>
</evidence>
<reference evidence="1 2" key="1">
    <citation type="submission" date="2018-02" db="EMBL/GenBank/DDBJ databases">
        <authorList>
            <person name="Cohen D.B."/>
            <person name="Kent A.D."/>
        </authorList>
    </citation>
    <scope>NUCLEOTIDE SEQUENCE [LARGE SCALE GENOMIC DNA]</scope>
    <source>
        <strain evidence="1">CIP109753</strain>
    </source>
</reference>
<evidence type="ECO:0000313" key="1">
    <source>
        <dbReference type="EMBL" id="SPE76101.1"/>
    </source>
</evidence>
<gene>
    <name evidence="1" type="ORF">FLACOL_00079</name>
</gene>
<accession>A0A2N9P6Y4</accession>
<name>A0A2N9P6Y4_9FLAO</name>
<proteinExistence type="predicted"/>
<sequence length="83" mass="8682">MLFPVRPLKIALVPEPVMLVPPGEAVTVHVPDAGKLLKLTLPVETLQLGCVIFDIIGAVGNGLTITFVESDIVQPPGVVTTSV</sequence>